<reference evidence="7" key="1">
    <citation type="thesis" date="2020" institute="ProQuest LLC" country="789 East Eisenhower Parkway, Ann Arbor, MI, USA">
        <title>Comparative Genomics and Chromosome Evolution.</title>
        <authorList>
            <person name="Mudd A.B."/>
        </authorList>
    </citation>
    <scope>NUCLEOTIDE SEQUENCE</scope>
    <source>
        <strain evidence="7">Female2</strain>
        <tissue evidence="7">Blood</tissue>
    </source>
</reference>
<evidence type="ECO:0000256" key="1">
    <source>
        <dbReference type="ARBA" id="ARBA00008275"/>
    </source>
</evidence>
<dbReference type="PANTHER" id="PTHR19212:SF6">
    <property type="entry name" value="LEUCINE-RICH REPEAT FLIGHTLESS-INTERACTING PROTEIN 2"/>
    <property type="match status" value="1"/>
</dbReference>
<feature type="region of interest" description="Disordered" evidence="6">
    <location>
        <begin position="228"/>
        <end position="268"/>
    </location>
</feature>
<dbReference type="AlphaFoldDB" id="A0A8T2JBZ3"/>
<keyword evidence="8" id="KW-1185">Reference proteome</keyword>
<dbReference type="Gene3D" id="1.20.5.4090">
    <property type="match status" value="1"/>
</dbReference>
<proteinExistence type="inferred from homology"/>
<keyword evidence="3 5" id="KW-0175">Coiled coil</keyword>
<dbReference type="OrthoDB" id="10028421at2759"/>
<dbReference type="PANTHER" id="PTHR19212">
    <property type="entry name" value="LEUCINE RICH REPEAT IN FLII INTERACTING PROTEIN"/>
    <property type="match status" value="1"/>
</dbReference>
<organism evidence="7 8">
    <name type="scientific">Hymenochirus boettgeri</name>
    <name type="common">Congo dwarf clawed frog</name>
    <dbReference type="NCBI Taxonomy" id="247094"/>
    <lineage>
        <taxon>Eukaryota</taxon>
        <taxon>Metazoa</taxon>
        <taxon>Chordata</taxon>
        <taxon>Craniata</taxon>
        <taxon>Vertebrata</taxon>
        <taxon>Euteleostomi</taxon>
        <taxon>Amphibia</taxon>
        <taxon>Batrachia</taxon>
        <taxon>Anura</taxon>
        <taxon>Pipoidea</taxon>
        <taxon>Pipidae</taxon>
        <taxon>Pipinae</taxon>
        <taxon>Hymenochirus</taxon>
    </lineage>
</organism>
<dbReference type="EMBL" id="JAACNH010000005">
    <property type="protein sequence ID" value="KAG8442719.1"/>
    <property type="molecule type" value="Genomic_DNA"/>
</dbReference>
<dbReference type="Proteomes" id="UP000812440">
    <property type="component" value="Chromosome 6"/>
</dbReference>
<sequence length="651" mass="74370">MEDSDRARYSQRSSHHSMVCTFLLNIYSSSSSDIIGKRGRETTSRRRDLVYNTLKDSSGINSHSFGNAHDVKNKPSNSHRDLLTGLYHDQRKYNSLKHSKPVSTYHTRSSSLYSEPLALKRTYRTSLYKDGFFSASVSRPPSEYSYYSSRASSARSSPVCSDDEGSTSYSAGSGRRDSVSSDFSDQSESAADYFSRSNRRGSIVSDIDDIGIPDLNSLDEKIDKQFTENYSRPSSRNATSGLPGTFTPLSGSSSRRGSGDASNLLDPDASLSDLRDIYDLKDQIQDVEGRYMQGLKELKESLIEVEDKYKKAMVSNAQLDNEKSNLLYQVDTLKDVIEEMEEQMAEYHRENEEKSKELERQKHACSILQHKLDELKEGIRQRDEFIEENERMQQKLDTLTREVYDLQETVSWKDKKIGALERQKEYFDCIKNERDELRDELVTLKENMKIGEKHGLVIIPDGTPNGDINHELVSGTITVVSQEVAHVLESAGEGPLDVRLRKLADEKEELVSQIRKLKLQLDDERQKNTRNNTTVNDSVGLENGSDLQLIEMQRDANRQISELKFKLSKAEQDITTLEQNIIRLEGQVIRYKTAAENAEKVEDELKAEKRRLQRELRTALDKMEEMEMTNSHLVKRLEKMKANRNALLSQQ</sequence>
<feature type="coiled-coil region" evidence="5">
    <location>
        <begin position="295"/>
        <end position="454"/>
    </location>
</feature>
<dbReference type="GO" id="GO:0016055">
    <property type="term" value="P:Wnt signaling pathway"/>
    <property type="evidence" value="ECO:0007669"/>
    <property type="project" value="UniProtKB-KW"/>
</dbReference>
<comment type="similarity">
    <text evidence="1">Belongs to the LRRFIP family.</text>
</comment>
<evidence type="ECO:0000313" key="8">
    <source>
        <dbReference type="Proteomes" id="UP000812440"/>
    </source>
</evidence>
<evidence type="ECO:0000256" key="4">
    <source>
        <dbReference type="ARBA" id="ARBA00040512"/>
    </source>
</evidence>
<keyword evidence="2" id="KW-0879">Wnt signaling pathway</keyword>
<feature type="compositionally biased region" description="Polar residues" evidence="6">
    <location>
        <begin position="228"/>
        <end position="242"/>
    </location>
</feature>
<feature type="coiled-coil region" evidence="5">
    <location>
        <begin position="500"/>
        <end position="527"/>
    </location>
</feature>
<dbReference type="GO" id="GO:0006355">
    <property type="term" value="P:regulation of DNA-templated transcription"/>
    <property type="evidence" value="ECO:0007669"/>
    <property type="project" value="InterPro"/>
</dbReference>
<feature type="compositionally biased region" description="Low complexity" evidence="6">
    <location>
        <begin position="180"/>
        <end position="191"/>
    </location>
</feature>
<evidence type="ECO:0000256" key="2">
    <source>
        <dbReference type="ARBA" id="ARBA00022687"/>
    </source>
</evidence>
<comment type="caution">
    <text evidence="7">The sequence shown here is derived from an EMBL/GenBank/DDBJ whole genome shotgun (WGS) entry which is preliminary data.</text>
</comment>
<protein>
    <recommendedName>
        <fullName evidence="4">Leucine-rich repeat flightless-interacting protein 2</fullName>
    </recommendedName>
</protein>
<dbReference type="Pfam" id="PF09738">
    <property type="entry name" value="LRRFIP"/>
    <property type="match status" value="2"/>
</dbReference>
<evidence type="ECO:0000313" key="7">
    <source>
        <dbReference type="EMBL" id="KAG8442719.1"/>
    </source>
</evidence>
<evidence type="ECO:0000256" key="3">
    <source>
        <dbReference type="ARBA" id="ARBA00023054"/>
    </source>
</evidence>
<evidence type="ECO:0000256" key="6">
    <source>
        <dbReference type="SAM" id="MobiDB-lite"/>
    </source>
</evidence>
<name>A0A8T2JBZ3_9PIPI</name>
<feature type="region of interest" description="Disordered" evidence="6">
    <location>
        <begin position="153"/>
        <end position="191"/>
    </location>
</feature>
<gene>
    <name evidence="7" type="ORF">GDO86_011497</name>
</gene>
<dbReference type="InterPro" id="IPR019139">
    <property type="entry name" value="LRRFIP1/2"/>
</dbReference>
<evidence type="ECO:0000256" key="5">
    <source>
        <dbReference type="SAM" id="Coils"/>
    </source>
</evidence>
<feature type="coiled-coil region" evidence="5">
    <location>
        <begin position="553"/>
        <end position="643"/>
    </location>
</feature>
<accession>A0A8T2JBZ3</accession>